<dbReference type="InterPro" id="IPR014030">
    <property type="entry name" value="Ketoacyl_synth_N"/>
</dbReference>
<dbReference type="GO" id="GO:0009403">
    <property type="term" value="P:toxin biosynthetic process"/>
    <property type="evidence" value="ECO:0007669"/>
    <property type="project" value="UniProtKB-ARBA"/>
</dbReference>
<evidence type="ECO:0000256" key="1">
    <source>
        <dbReference type="ARBA" id="ARBA00022450"/>
    </source>
</evidence>
<dbReference type="GO" id="GO:0006633">
    <property type="term" value="P:fatty acid biosynthetic process"/>
    <property type="evidence" value="ECO:0007669"/>
    <property type="project" value="InterPro"/>
</dbReference>
<dbReference type="InterPro" id="IPR049552">
    <property type="entry name" value="PKS_DH_N"/>
</dbReference>
<evidence type="ECO:0000259" key="10">
    <source>
        <dbReference type="PROSITE" id="PS50075"/>
    </source>
</evidence>
<keyword evidence="3" id="KW-0436">Ligase</keyword>
<dbReference type="PROSITE" id="PS00012">
    <property type="entry name" value="PHOSPHOPANTETHEINE"/>
    <property type="match status" value="1"/>
</dbReference>
<name>A0AA96MMU9_9PEZI</name>
<dbReference type="Gene3D" id="3.30.300.30">
    <property type="match status" value="1"/>
</dbReference>
<feature type="domain" description="Carrier" evidence="10">
    <location>
        <begin position="2399"/>
        <end position="2476"/>
    </location>
</feature>
<dbReference type="Pfam" id="PF23297">
    <property type="entry name" value="ACP_SdgA_C"/>
    <property type="match status" value="1"/>
</dbReference>
<dbReference type="InterPro" id="IPR001242">
    <property type="entry name" value="Condensation_dom"/>
</dbReference>
<feature type="region of interest" description="C-terminal hotdog fold" evidence="8">
    <location>
        <begin position="1105"/>
        <end position="1256"/>
    </location>
</feature>
<dbReference type="InterPro" id="IPR020806">
    <property type="entry name" value="PKS_PP-bd"/>
</dbReference>
<dbReference type="InterPro" id="IPR042104">
    <property type="entry name" value="PKS_dehydratase_sf"/>
</dbReference>
<feature type="active site" description="Proton acceptor; for dehydratase activity" evidence="8">
    <location>
        <position position="986"/>
    </location>
</feature>
<feature type="domain" description="Ketosynthase family 3 (KS3)" evidence="11">
    <location>
        <begin position="5"/>
        <end position="442"/>
    </location>
</feature>
<dbReference type="GO" id="GO:0004312">
    <property type="term" value="F:fatty acid synthase activity"/>
    <property type="evidence" value="ECO:0007669"/>
    <property type="project" value="TreeGrafter"/>
</dbReference>
<dbReference type="Pfam" id="PF08242">
    <property type="entry name" value="Methyltransf_12"/>
    <property type="match status" value="1"/>
</dbReference>
<dbReference type="InterPro" id="IPR013120">
    <property type="entry name" value="FAR_NAD-bd"/>
</dbReference>
<dbReference type="InterPro" id="IPR001227">
    <property type="entry name" value="Ac_transferase_dom_sf"/>
</dbReference>
<dbReference type="Pfam" id="PF08659">
    <property type="entry name" value="KR"/>
    <property type="match status" value="1"/>
</dbReference>
<dbReference type="SMART" id="SM00822">
    <property type="entry name" value="PKS_KR"/>
    <property type="match status" value="1"/>
</dbReference>
<dbReference type="InterPro" id="IPR036291">
    <property type="entry name" value="NAD(P)-bd_dom_sf"/>
</dbReference>
<accession>A0AA96MMU9</accession>
<dbReference type="Gene3D" id="1.10.1200.10">
    <property type="entry name" value="ACP-like"/>
    <property type="match status" value="2"/>
</dbReference>
<dbReference type="InterPro" id="IPR014043">
    <property type="entry name" value="Acyl_transferase_dom"/>
</dbReference>
<dbReference type="InterPro" id="IPR009081">
    <property type="entry name" value="PP-bd_ACP"/>
</dbReference>
<dbReference type="Pfam" id="PF00550">
    <property type="entry name" value="PP-binding"/>
    <property type="match status" value="1"/>
</dbReference>
<dbReference type="GO" id="GO:0032259">
    <property type="term" value="P:methylation"/>
    <property type="evidence" value="ECO:0007669"/>
    <property type="project" value="UniProtKB-KW"/>
</dbReference>
<dbReference type="InterPro" id="IPR020845">
    <property type="entry name" value="AMP-binding_CS"/>
</dbReference>
<dbReference type="InterPro" id="IPR049900">
    <property type="entry name" value="PKS_mFAS_DH"/>
</dbReference>
<dbReference type="Gene3D" id="3.40.50.720">
    <property type="entry name" value="NAD(P)-binding Rossmann-like Domain"/>
    <property type="match status" value="3"/>
</dbReference>
<evidence type="ECO:0000256" key="5">
    <source>
        <dbReference type="ARBA" id="ARBA00022679"/>
    </source>
</evidence>
<dbReference type="Gene3D" id="3.40.366.10">
    <property type="entry name" value="Malonyl-Coenzyme A Acyl Carrier Protein, domain 2"/>
    <property type="match status" value="1"/>
</dbReference>
<protein>
    <submittedName>
        <fullName evidence="13">CapA</fullName>
    </submittedName>
</protein>
<dbReference type="SUPFAM" id="SSF56801">
    <property type="entry name" value="Acetyl-CoA synthetase-like"/>
    <property type="match status" value="1"/>
</dbReference>
<dbReference type="Pfam" id="PF00668">
    <property type="entry name" value="Condensation"/>
    <property type="match status" value="1"/>
</dbReference>
<dbReference type="InterPro" id="IPR023213">
    <property type="entry name" value="CAT-like_dom_sf"/>
</dbReference>
<dbReference type="Gene3D" id="3.30.559.10">
    <property type="entry name" value="Chloramphenicol acetyltransferase-like domain"/>
    <property type="match status" value="1"/>
</dbReference>
<dbReference type="InterPro" id="IPR000873">
    <property type="entry name" value="AMP-dep_synth/lig_dom"/>
</dbReference>
<dbReference type="Gene3D" id="3.40.50.12780">
    <property type="entry name" value="N-terminal domain of ligase-like"/>
    <property type="match status" value="1"/>
</dbReference>
<dbReference type="SMART" id="SM00826">
    <property type="entry name" value="PKS_DH"/>
    <property type="match status" value="1"/>
</dbReference>
<dbReference type="GO" id="GO:0008168">
    <property type="term" value="F:methyltransferase activity"/>
    <property type="evidence" value="ECO:0007669"/>
    <property type="project" value="UniProtKB-KW"/>
</dbReference>
<dbReference type="GO" id="GO:0004315">
    <property type="term" value="F:3-oxoacyl-[acyl-carrier-protein] synthase activity"/>
    <property type="evidence" value="ECO:0007669"/>
    <property type="project" value="InterPro"/>
</dbReference>
<dbReference type="InterPro" id="IPR029063">
    <property type="entry name" value="SAM-dependent_MTases_sf"/>
</dbReference>
<dbReference type="InterPro" id="IPR014031">
    <property type="entry name" value="Ketoacyl_synth_C"/>
</dbReference>
<dbReference type="InterPro" id="IPR018201">
    <property type="entry name" value="Ketoacyl_synth_AS"/>
</dbReference>
<dbReference type="Gene3D" id="3.40.50.150">
    <property type="entry name" value="Vaccinia Virus protein VP39"/>
    <property type="match status" value="1"/>
</dbReference>
<keyword evidence="6" id="KW-0677">Repeat</keyword>
<dbReference type="InterPro" id="IPR016035">
    <property type="entry name" value="Acyl_Trfase/lysoPLipase"/>
</dbReference>
<dbReference type="Pfam" id="PF00698">
    <property type="entry name" value="Acyl_transf_1"/>
    <property type="match status" value="1"/>
</dbReference>
<dbReference type="SUPFAM" id="SSF47336">
    <property type="entry name" value="ACP-like"/>
    <property type="match status" value="2"/>
</dbReference>
<dbReference type="Pfam" id="PF02801">
    <property type="entry name" value="Ketoacyl-synt_C"/>
    <property type="match status" value="1"/>
</dbReference>
<dbReference type="Pfam" id="PF00501">
    <property type="entry name" value="AMP-binding"/>
    <property type="match status" value="1"/>
</dbReference>
<dbReference type="Pfam" id="PF21089">
    <property type="entry name" value="PKS_DH_N"/>
    <property type="match status" value="1"/>
</dbReference>
<keyword evidence="2" id="KW-0597">Phosphoprotein</keyword>
<dbReference type="CDD" id="cd05930">
    <property type="entry name" value="A_NRPS"/>
    <property type="match status" value="1"/>
</dbReference>
<dbReference type="PROSITE" id="PS50075">
    <property type="entry name" value="CARRIER"/>
    <property type="match status" value="2"/>
</dbReference>
<dbReference type="InterPro" id="IPR045851">
    <property type="entry name" value="AMP-bd_C_sf"/>
</dbReference>
<proteinExistence type="predicted"/>
<evidence type="ECO:0000259" key="11">
    <source>
        <dbReference type="PROSITE" id="PS52004"/>
    </source>
</evidence>
<dbReference type="InterPro" id="IPR020807">
    <property type="entry name" value="PKS_DH"/>
</dbReference>
<dbReference type="PROSITE" id="PS52019">
    <property type="entry name" value="PKS_MFAS_DH"/>
    <property type="match status" value="1"/>
</dbReference>
<dbReference type="InterPro" id="IPR006162">
    <property type="entry name" value="Ppantetheine_attach_site"/>
</dbReference>
<dbReference type="SMART" id="SM00823">
    <property type="entry name" value="PKS_PP"/>
    <property type="match status" value="2"/>
</dbReference>
<keyword evidence="4" id="KW-0489">Methyltransferase</keyword>
<dbReference type="SUPFAM" id="SSF52777">
    <property type="entry name" value="CoA-dependent acyltransferases"/>
    <property type="match status" value="2"/>
</dbReference>
<dbReference type="Gene3D" id="3.30.559.30">
    <property type="entry name" value="Nonribosomal peptide synthetase, condensation domain"/>
    <property type="match status" value="1"/>
</dbReference>
<dbReference type="SUPFAM" id="SSF53901">
    <property type="entry name" value="Thiolase-like"/>
    <property type="match status" value="1"/>
</dbReference>
<evidence type="ECO:0000259" key="12">
    <source>
        <dbReference type="PROSITE" id="PS52019"/>
    </source>
</evidence>
<keyword evidence="7" id="KW-0511">Multifunctional enzyme</keyword>
<dbReference type="PANTHER" id="PTHR43775">
    <property type="entry name" value="FATTY ACID SYNTHASE"/>
    <property type="match status" value="1"/>
</dbReference>
<dbReference type="InterPro" id="IPR020841">
    <property type="entry name" value="PKS_Beta-ketoAc_synthase_dom"/>
</dbReference>
<dbReference type="InterPro" id="IPR016039">
    <property type="entry name" value="Thiolase-like"/>
</dbReference>
<dbReference type="SUPFAM" id="SSF51735">
    <property type="entry name" value="NAD(P)-binding Rossmann-fold domains"/>
    <property type="match status" value="2"/>
</dbReference>
<dbReference type="CDD" id="cd02440">
    <property type="entry name" value="AdoMet_MTases"/>
    <property type="match status" value="1"/>
</dbReference>
<evidence type="ECO:0000256" key="7">
    <source>
        <dbReference type="ARBA" id="ARBA00023268"/>
    </source>
</evidence>
<evidence type="ECO:0000256" key="4">
    <source>
        <dbReference type="ARBA" id="ARBA00022603"/>
    </source>
</evidence>
<dbReference type="SMART" id="SM00827">
    <property type="entry name" value="PKS_AT"/>
    <property type="match status" value="1"/>
</dbReference>
<reference evidence="13" key="1">
    <citation type="journal article" date="2023" name="J. Am. Chem. Soc.">
        <title>Biosynthesis of AS2077715 and Funiculosin: Pathway Reconstitution and Identification of Enzymes that Form the All-cis Cyclopentanetetraol Moiety.</title>
        <authorList>
            <person name="Zhang Y."/>
            <person name="Go E.B."/>
            <person name="Perlatti B."/>
            <person name="Wu L."/>
            <person name="Bills G.F."/>
            <person name="Ohashi M."/>
            <person name="Tang Y."/>
        </authorList>
    </citation>
    <scope>NUCLEOTIDE SEQUENCE</scope>
    <source>
        <strain evidence="13">TTI-000886</strain>
    </source>
</reference>
<dbReference type="InterPro" id="IPR042099">
    <property type="entry name" value="ANL_N_sf"/>
</dbReference>
<feature type="domain" description="Carrier" evidence="10">
    <location>
        <begin position="3540"/>
        <end position="3616"/>
    </location>
</feature>
<dbReference type="InterPro" id="IPR057326">
    <property type="entry name" value="KR_dom"/>
</dbReference>
<dbReference type="PANTHER" id="PTHR43775:SF20">
    <property type="entry name" value="HYBRID PKS-NRPS SYNTHETASE APDA"/>
    <property type="match status" value="1"/>
</dbReference>
<dbReference type="GO" id="GO:0016874">
    <property type="term" value="F:ligase activity"/>
    <property type="evidence" value="ECO:0007669"/>
    <property type="project" value="UniProtKB-KW"/>
</dbReference>
<dbReference type="PROSITE" id="PS52004">
    <property type="entry name" value="KS3_2"/>
    <property type="match status" value="1"/>
</dbReference>
<evidence type="ECO:0000256" key="8">
    <source>
        <dbReference type="PROSITE-ProRule" id="PRU01363"/>
    </source>
</evidence>
<evidence type="ECO:0000256" key="3">
    <source>
        <dbReference type="ARBA" id="ARBA00022598"/>
    </source>
</evidence>
<keyword evidence="5" id="KW-0808">Transferase</keyword>
<dbReference type="GO" id="GO:0031177">
    <property type="term" value="F:phosphopantetheine binding"/>
    <property type="evidence" value="ECO:0007669"/>
    <property type="project" value="InterPro"/>
</dbReference>
<dbReference type="SUPFAM" id="SSF55048">
    <property type="entry name" value="Probable ACP-binding domain of malonyl-CoA ACP transacylase"/>
    <property type="match status" value="1"/>
</dbReference>
<dbReference type="Pfam" id="PF07993">
    <property type="entry name" value="NAD_binding_4"/>
    <property type="match status" value="1"/>
</dbReference>
<dbReference type="Pfam" id="PF14765">
    <property type="entry name" value="PS-DH"/>
    <property type="match status" value="1"/>
</dbReference>
<evidence type="ECO:0000313" key="13">
    <source>
        <dbReference type="EMBL" id="WNS47916.1"/>
    </source>
</evidence>
<dbReference type="CDD" id="cd19532">
    <property type="entry name" value="C_PKS-NRPS"/>
    <property type="match status" value="1"/>
</dbReference>
<evidence type="ECO:0000256" key="9">
    <source>
        <dbReference type="SAM" id="MobiDB-lite"/>
    </source>
</evidence>
<dbReference type="SUPFAM" id="SSF52151">
    <property type="entry name" value="FabD/lysophospholipase-like"/>
    <property type="match status" value="1"/>
</dbReference>
<dbReference type="PROSITE" id="PS00455">
    <property type="entry name" value="AMP_BINDING"/>
    <property type="match status" value="1"/>
</dbReference>
<dbReference type="InterPro" id="IPR013968">
    <property type="entry name" value="PKS_KR"/>
</dbReference>
<dbReference type="InterPro" id="IPR013217">
    <property type="entry name" value="Methyltransf_12"/>
</dbReference>
<dbReference type="SUPFAM" id="SSF53335">
    <property type="entry name" value="S-adenosyl-L-methionine-dependent methyltransferases"/>
    <property type="match status" value="1"/>
</dbReference>
<organism evidence="13">
    <name type="scientific">Capnodium sp. TTI-000886</name>
    <dbReference type="NCBI Taxonomy" id="3078996"/>
    <lineage>
        <taxon>Eukaryota</taxon>
        <taxon>Fungi</taxon>
        <taxon>Dikarya</taxon>
        <taxon>Ascomycota</taxon>
        <taxon>Pezizomycotina</taxon>
        <taxon>Dothideomycetes</taxon>
        <taxon>Dothideomycetidae</taxon>
        <taxon>Capnodiales</taxon>
        <taxon>Capnodiaceae</taxon>
        <taxon>Capnodium</taxon>
    </lineage>
</organism>
<dbReference type="Pfam" id="PF16197">
    <property type="entry name" value="KAsynt_C_assoc"/>
    <property type="match status" value="1"/>
</dbReference>
<feature type="region of interest" description="N-terminal hotdog fold" evidence="8">
    <location>
        <begin position="954"/>
        <end position="1090"/>
    </location>
</feature>
<dbReference type="CDD" id="cd00833">
    <property type="entry name" value="PKS"/>
    <property type="match status" value="1"/>
</dbReference>
<dbReference type="InterPro" id="IPR050091">
    <property type="entry name" value="PKS_NRPS_Biosynth_Enz"/>
</dbReference>
<dbReference type="InterPro" id="IPR049551">
    <property type="entry name" value="PKS_DH_C"/>
</dbReference>
<dbReference type="EMBL" id="OQ734847">
    <property type="protein sequence ID" value="WNS47916.1"/>
    <property type="molecule type" value="Genomic_DNA"/>
</dbReference>
<dbReference type="PROSITE" id="PS00606">
    <property type="entry name" value="KS3_1"/>
    <property type="match status" value="1"/>
</dbReference>
<dbReference type="InterPro" id="IPR016036">
    <property type="entry name" value="Malonyl_transacylase_ACP-bd"/>
</dbReference>
<evidence type="ECO:0000256" key="2">
    <source>
        <dbReference type="ARBA" id="ARBA00022553"/>
    </source>
</evidence>
<keyword evidence="1" id="KW-0596">Phosphopantetheine</keyword>
<gene>
    <name evidence="13" type="primary">capA</name>
</gene>
<evidence type="ECO:0000256" key="6">
    <source>
        <dbReference type="ARBA" id="ARBA00022737"/>
    </source>
</evidence>
<feature type="region of interest" description="Disordered" evidence="9">
    <location>
        <begin position="2492"/>
        <end position="2559"/>
    </location>
</feature>
<sequence length="3984" mass="436398">MYQNSEPIAVVGSSCRFPGGASSPSKLWDLLHEPRDVLREFDQDRLNLKAFHHDNGEHHGRTNVCNKAYLIEEDTRRFDARFFNITPAEAEAMDPQQRLTLETVYESFEAAGYTLQRVQGSLTSVYLGVMTGDYHDIQVRDPETINRYHATGTATSILSNRVSYYFDLRGPSMTLDTACSSSLAALHLAVQSLRQGESSMAIAAGVNLIFDPTGYISESKMHMLSPTSRSRMWDAGADGYARGEGVAAVVLKPLSHAIRDGDHIECIVRETGMNSDGRTPGITMPSADAQATLIQRTYRAAGLDPFTERPQFFECHGTGTLAGDPVEARAVRNSFFSATGETNNNSRTGEKLYCGSIKTVIGHTEGCAGLAGLLKASLALQNAIIPPNLLFSRLNPAIEPLYDHLQVPTAAVPWPYVNGNSRRVSINSFGFGGTNVHAILENYMPKISIPKQIDSAAVDHSVEHPRFVGPLLLSSETESSLATTIQNFLDFFRANPGIDLEDVAFTTQTRRTIFPTRAFFSGSSPEKLLKFLDTAIQNSNAGADVGIRNTNSISASDPPAILGIFTGQGAQWASMGRMLIDASYEYRNAIERCEKALQGISDAPTWSLMAELLAPEEESRINEAAISQPLCTATQIAMLDLLAAANIRCDAVVGHSSGEIAAAYAAGILSATDAMRIAYYRGFHAKLACGSNGQRGAMMAVGLGYDDAIAFCSRFEGRVGLAASNSPNSTTLSGDEDAILEAKEILEDEKTFARLLKVDTAYHSHHMAPCAEPYLKSMKQCSIKVNPPSEKCTWISSVYGTAEILEDEEELGALAGPYWVANMVKPVLFSEAIECSLWRAGPFNLAAEIGPHPALKGPASQTMKTALGSILPFATLMRRGYDDVEAFSGGLGYIWAYLGDFVDFAGFRKAIHGPDTVTPQIMKGLPSYSWDHKRVYWKESRPSRRYRLADKAPHELLGRRMGDDADSDLRWRNILKLNELPWLRGHAFQGQALFPTSAYMAMAIQAAIEIAGDRPIKLIEIQDLVIPRGLPLSEDHPGVESIFTVKKFDNVETNQNVFQGDFTCLTCSSDATGVLEKRAGGVLSIFFGTPSLEVLPSRAPGKSGLTSVGTKEYYESLLSIGLDYQGVFRGIISVQRTMGYGTTKASWKRSDIGDQYVMHPGPLDVAFHSIIAALCSPMSGALWAPYLPVKVGRLSVIPNMTYEAVPGEIDFEVDAFITKTARSTFEGDVHIMDSSGRTGLQAEGLLFKRVTEAHPSDDRPVFSRTIWKVDSLSSPKNLEELALDVGDVALAEAIERTSLYVIKSIFDHLTDSDVEEWTWFHRAFYSAAKKALQAVRDNKYPTAKKAWLDDSRDIIMEYKQKYTKQADIELIHAVAENLVGVMTSDTQLLEVMLENDMLTNFYTDGRSFNPLNQVIGDLMQNLVHRYPHVKILEIGAGTGGTTSFVLSKIGDAYSHYTYTDVSAGFFENAKNRFAAQKGLTYKVLDIERDPLEQGFTGGSQDVILAANVLHATHNLNETLTNARKLLKPGGYLIMMEYTGESLEMMLLMGGLPGWWLGVDEGRARGPGISLTEWDKKLRDAGFAGCDKYVTDLPDLSKHSCSVIVSQAIDERTTMLQEPLSFLDEIPLEDRLLIIGGKTLAISRMIKSIEKLASRFTDRIMTANSIDDLQDAHFTATTSVICLADLEHPVFTESVSAERLQHLQALFSHATNVLWVTSGRLDEDPYSNMSVGLGRALITELPQLNLQFLDIDRSSLSLDGRMIVEMFLKLKLPRSADFIESPILWTTEPEIMLRDELLYIPRVLEDKERNARLNALRRTIVKEVSLDHTIVKITNNEGALALEEVAPWLKTLTPVSPGAVTLLVQHSISLPYAGSHQQYLSTGRLEGSGKTAMVISSYRCSHVTVPANHALIWDEDNSVDVNALRSTATHLAALLIKSVLSTAVPDAGSVLIYEPSEDLVGALSQVSIRPKLVFASSDDDCNPGFVRIHPRASARSIQYLLPRNVGYVIDLSSHTEHNVVQNLFSLFPGTKFNTDSANVEGVEELLHIAYDVAQASVLDSSTADPIITVQDLPSLGLSAALYPNVVDWSQHEQPVKTVVRPIDGSGLFSAEKTYVMVGLVSDLGRSICRWMIENGAKHIVLASRSGTVDAVWLDEVKALGATIHIYQMDVSIRASVQAAYDQIKQTCPPIGGVCNGALVLKDQLFVEMKEDALNDVFAPKVDGTVHLDEIFSDASLDFFILFSSISSVVGNAGQSNYNSASLFQAAIANRRRNNGLAASVVSLGMVVDVGYVAQRGPDFLAKLNTEFYLLLSEADVHLIFAEGVAASKPGASDDTVEMVSGIRPFKYNSSTKKRPAWFANPRLSHYVREEEAEESSGASRGNASSLQVRAQMDAAKSEEEAAAALLSAFANKLESMLQMSPGSLNAESSLLEVGIDSLLAVEIRTWFLKEVHVDIPVLKSLGGDNARDICADATKQYLSAKMRNNEKATLRDLQEAKAQPEESNSGSGTAPSEAPNSSLDSNDGRSVTPTNEGVATPETSMDGSASESESVSPKEMGRATKMSSAQSRLWFLHQLSKDPTFYNSLSTYQVKGYIQIPRLKRAVAAVVSHHDSLHTCFYPRSTNGEPFQALLKTPPDCFKHVQSDNENRLDSEIDSLKTRRWRITEGNGLQVVLVSHSPEDHHLLIGYHHIVMDGVGLHFFLRDLNAAYMGRALKKQPMQYMDLAIQERHLIEQGALDQKIDFWLKELSPLPEVLPLLPFSLVKARPATDCYTNNEGLRNIGPTLTGEIKNASQALRVTPFHFYTAAIQLLFNRLLQINDICIGVTDANRQEAGADVVGFFLNMLPLRFDLENVDSYADLVHQTSRKYHTAQRHSGVPFDMILDKAKVQHDMAHTPLFQIAMNYRQGNFSKLSLGSCQMDCQSVFESKSPYDIVFCITPAEDTCYVQIITRADLYSSESTERLVDMYTALLTDASKDVSKALSLYNIHDSSSVDEAISLGRASRVDFGWPLTLTERVDAVIRQFPDHIAYKDNKTSLTYAQLSDQVDRIALRILEAQQTETNPRVAVLCEPSNAWVVSMLAVIRTGGIYIPLDTTLPDERLTAILEASDASLMICHDTTLSRARKISNGLNVINIDDQTTSPVSTQRSVNMERPGQPTFILFTSGSTGKPKGIVLSQAGIINYLAGKANKLSLTQEVVLQQSALGFDMALAQAFHALSHGGTLIIVPQDSRGDPVALGKLMVENRVTFTLGTPTEYLMLLRYGGQPLRQQSWWRNACSGGEAVTSDLKHAFRSLQTTPPTVTDCYGPTEISCCATMQTVDLHKESDSPAHDGGLVGVANSNTSIYITDQNGNPLPTGMPGEIVIGGVGVALGYLDSNLTEQKFVSNPFDDFGNAPPGWNNMMYRTGDRGLLRSDGTLRFMGRLDGDTTVKIRGLRVDLEDIASNMLRASNGSVSDAVVTVRGDPAFLVAHVVLSENSSLDEKSLATFSSTLPIARYMRPSVVVALPRLPMSTNGKVDRKTISSLPLPDDTATQSGPTIKSMTLNEGELKILWMSVLKHIGTGSRLDTDSDFFMVGGTSLLLIKLQSAIRSSMGIELSLRDMYHASSLGEMAALIKDEKSNSRSQKIDWDFETALPRSPDFTVGQQVPYRKPSEPIEVLLTGSTGFVGGAVLSSLLESPAIRRVHCVAVDPDLESSHLKDDRVKIYSGSLSEPNLGLDDDTFGHLQGTVDRIILAGAQGHCLNNYASLRAPNVRSTRQISMFALRRRIPIHYISSSRTTLLNPGANAALPPVSVAEHKPATDGSDGFTAAKWASEVFLEKLCQAANEHSDSPLPVTIHRLCAVVGQDAPLEDALNALLRYSNVIRAVPRVSSLNVQGYFDFRDVHEVADEIVGTVVNSDSGSDGLGQKITKGCPRFRHHTSGVKVLPSRFRQYMEEFYGGQFRELSLDDWFQAAQKEGLEELIVIYIRAITERGESLVFPFMGEKAC</sequence>
<dbReference type="Pfam" id="PF00109">
    <property type="entry name" value="ketoacyl-synt"/>
    <property type="match status" value="1"/>
</dbReference>
<feature type="active site" description="Proton donor; for dehydratase activity" evidence="8">
    <location>
        <position position="1164"/>
    </location>
</feature>
<feature type="compositionally biased region" description="Polar residues" evidence="9">
    <location>
        <begin position="2500"/>
        <end position="2550"/>
    </location>
</feature>
<feature type="domain" description="PKS/mFAS DH" evidence="12">
    <location>
        <begin position="954"/>
        <end position="1256"/>
    </location>
</feature>
<dbReference type="InterPro" id="IPR036736">
    <property type="entry name" value="ACP-like_sf"/>
</dbReference>
<dbReference type="InterPro" id="IPR032821">
    <property type="entry name" value="PKS_assoc"/>
</dbReference>
<dbReference type="SMART" id="SM00825">
    <property type="entry name" value="PKS_KS"/>
    <property type="match status" value="1"/>
</dbReference>
<dbReference type="Gene3D" id="3.40.47.10">
    <property type="match status" value="1"/>
</dbReference>
<dbReference type="Gene3D" id="3.10.129.110">
    <property type="entry name" value="Polyketide synthase dehydratase"/>
    <property type="match status" value="1"/>
</dbReference>